<gene>
    <name evidence="11" type="ORF">PS2015_2002</name>
</gene>
<dbReference type="STRING" id="1249552.PS2015_2002"/>
<dbReference type="GO" id="GO:0071973">
    <property type="term" value="P:bacterial-type flagellum-dependent cell motility"/>
    <property type="evidence" value="ECO:0007669"/>
    <property type="project" value="TreeGrafter"/>
</dbReference>
<keyword evidence="5" id="KW-0975">Bacterial flagellum</keyword>
<dbReference type="Pfam" id="PF07195">
    <property type="entry name" value="FliD_C"/>
    <property type="match status" value="2"/>
</dbReference>
<dbReference type="GO" id="GO:0007155">
    <property type="term" value="P:cell adhesion"/>
    <property type="evidence" value="ECO:0007669"/>
    <property type="project" value="InterPro"/>
</dbReference>
<evidence type="ECO:0000256" key="3">
    <source>
        <dbReference type="ARBA" id="ARBA00011255"/>
    </source>
</evidence>
<evidence type="ECO:0000313" key="11">
    <source>
        <dbReference type="EMBL" id="ALO46643.1"/>
    </source>
</evidence>
<evidence type="ECO:0000256" key="4">
    <source>
        <dbReference type="ARBA" id="ARBA00023054"/>
    </source>
</evidence>
<evidence type="ECO:0000256" key="7">
    <source>
        <dbReference type="ARBA" id="ARBA00033192"/>
    </source>
</evidence>
<dbReference type="AlphaFoldDB" id="A0A0S2KEV4"/>
<feature type="domain" description="Flagellar hook-associated protein 2 C-terminal" evidence="10">
    <location>
        <begin position="233"/>
        <end position="388"/>
    </location>
</feature>
<comment type="similarity">
    <text evidence="2">Belongs to the FliD family.</text>
</comment>
<dbReference type="EMBL" id="CP013189">
    <property type="protein sequence ID" value="ALO46643.1"/>
    <property type="molecule type" value="Genomic_DNA"/>
</dbReference>
<reference evidence="11 12" key="1">
    <citation type="submission" date="2015-11" db="EMBL/GenBank/DDBJ databases">
        <authorList>
            <person name="Zhang Y."/>
            <person name="Guo Z."/>
        </authorList>
    </citation>
    <scope>NUCLEOTIDE SEQUENCE [LARGE SCALE GENOMIC DNA]</scope>
    <source>
        <strain evidence="11 12">KCTC 32221</strain>
    </source>
</reference>
<feature type="coiled-coil region" evidence="8">
    <location>
        <begin position="873"/>
        <end position="907"/>
    </location>
</feature>
<dbReference type="PANTHER" id="PTHR30288:SF0">
    <property type="entry name" value="FLAGELLAR HOOK-ASSOCIATED PROTEIN 2"/>
    <property type="match status" value="1"/>
</dbReference>
<comment type="subcellular location">
    <subcellularLocation>
        <location evidence="1">Bacterial flagellum</location>
    </subcellularLocation>
</comment>
<dbReference type="InterPro" id="IPR010809">
    <property type="entry name" value="FliD_C"/>
</dbReference>
<dbReference type="RefSeq" id="WP_058022113.1">
    <property type="nucleotide sequence ID" value="NZ_CP013189.1"/>
</dbReference>
<dbReference type="GO" id="GO:0009421">
    <property type="term" value="C:bacterial-type flagellum filament cap"/>
    <property type="evidence" value="ECO:0007669"/>
    <property type="project" value="InterPro"/>
</dbReference>
<keyword evidence="12" id="KW-1185">Reference proteome</keyword>
<comment type="subunit">
    <text evidence="3">Homopentamer.</text>
</comment>
<name>A0A0S2KEV4_9GAMM</name>
<proteinExistence type="inferred from homology"/>
<dbReference type="PANTHER" id="PTHR30288">
    <property type="entry name" value="FLAGELLAR CAP/ASSEMBLY PROTEIN FLID"/>
    <property type="match status" value="1"/>
</dbReference>
<accession>A0A0S2KEV4</accession>
<evidence type="ECO:0000256" key="6">
    <source>
        <dbReference type="ARBA" id="ARBA00033074"/>
    </source>
</evidence>
<evidence type="ECO:0000256" key="5">
    <source>
        <dbReference type="ARBA" id="ARBA00023143"/>
    </source>
</evidence>
<dbReference type="Pfam" id="PF02465">
    <property type="entry name" value="FliD_N"/>
    <property type="match status" value="1"/>
</dbReference>
<keyword evidence="4 8" id="KW-0175">Coiled coil</keyword>
<evidence type="ECO:0000259" key="10">
    <source>
        <dbReference type="Pfam" id="PF07195"/>
    </source>
</evidence>
<feature type="domain" description="Flagellar hook-associated protein 2 C-terminal" evidence="10">
    <location>
        <begin position="848"/>
        <end position="916"/>
    </location>
</feature>
<feature type="domain" description="Flagellar hook-associated protein 2 N-terminal" evidence="9">
    <location>
        <begin position="11"/>
        <end position="108"/>
    </location>
</feature>
<dbReference type="InterPro" id="IPR040026">
    <property type="entry name" value="FliD"/>
</dbReference>
<evidence type="ECO:0000256" key="1">
    <source>
        <dbReference type="ARBA" id="ARBA00004365"/>
    </source>
</evidence>
<evidence type="ECO:0000256" key="2">
    <source>
        <dbReference type="ARBA" id="ARBA00009764"/>
    </source>
</evidence>
<dbReference type="GO" id="GO:0009424">
    <property type="term" value="C:bacterial-type flagellum hook"/>
    <property type="evidence" value="ECO:0007669"/>
    <property type="project" value="InterPro"/>
</dbReference>
<dbReference type="InterPro" id="IPR003481">
    <property type="entry name" value="FliD_N"/>
</dbReference>
<organism evidence="11 12">
    <name type="scientific">Pseudohongiella spirulinae</name>
    <dbReference type="NCBI Taxonomy" id="1249552"/>
    <lineage>
        <taxon>Bacteria</taxon>
        <taxon>Pseudomonadati</taxon>
        <taxon>Pseudomonadota</taxon>
        <taxon>Gammaproteobacteria</taxon>
        <taxon>Pseudomonadales</taxon>
        <taxon>Pseudohongiellaceae</taxon>
        <taxon>Pseudohongiella</taxon>
    </lineage>
</organism>
<dbReference type="KEGG" id="pspi:PS2015_2002"/>
<evidence type="ECO:0000259" key="9">
    <source>
        <dbReference type="Pfam" id="PF02465"/>
    </source>
</evidence>
<evidence type="ECO:0000313" key="12">
    <source>
        <dbReference type="Proteomes" id="UP000065641"/>
    </source>
</evidence>
<dbReference type="Proteomes" id="UP000065641">
    <property type="component" value="Chromosome"/>
</dbReference>
<sequence>MATIQSLGIGSGLLTSELLEQLVEAERAPVTARLDRDQEITEARLSAFGEVSSVLGEFNTAVKQLNNISAFNASQANSSNESVLTATASSVAADGNYSINVQQLAQQHTVASQAYAATTETVGLGTLTFRFGTTTFDEFDNYQSFAVNPETQSRSITINSSNNTLAGVRDAVNKANFGVQATIVDDGTGFRLLFTTEEGGANNSMELTATGSASFEAFNYNLASQEMLQTQAAQDAQFTVNGLAITRSDNLVGGVIPGVTLNLKGVSSGPATLSISKDPSDLMDKVQGVVDSYNALKTVTDVLTAFDPDAGDNGQGSVLTGDRGIRTVMNQLNSTLRSFTLGSTYGSLAEVGVTTNQFNNYMMEFDRSAFEEAFQADPEAITALFATTGIPSDESVSFVSASSATQPGSYSLEITRMAEVGRYQGIAVAALDAGNIEITDANNSFNIFLNNVEVSIDLTEGTYATADLLAEELQRQINSNAELINSANSVTVTYNSDESRFEMTSNRYGSESVIRIIEADAETSATLGLVKEGQGPYQGRELSGLSTADGQSSSNFITPLLVDSDTQYSLSVNGISTGLLALPGDAGTPVTYNTPDELTAALKSQIDAALAGDSISVNVDYVYNSDDSTARLVFSTANAGDEIIFSDINLASATRLGLFEGHGEPVTSIRGTDVQGLINGIEAQGSGQVLVASTGENPATAGYYLNAAHGDLSTSTAADKFRLRVDGVLSGSITLGVLANTDSNAVAETLQTAINNDPALIAAGKLVAVTYDAEVGGFKVTSGSRGDNSSVTISSLEGNAAAVFGFATGNGANGQAGAAASGTADAASGLRVRITDGEVGSRGTIDYFRGVASRLTALVDSMLGSEGVLTGRRDSLNAELERIAEKRQELEERLAATERRLQSSFLANDIIISNFNNTVSFLESQLPMLEAMMTPNRKK</sequence>
<protein>
    <recommendedName>
        <fullName evidence="7">Filament cap protein</fullName>
    </recommendedName>
    <alternativeName>
        <fullName evidence="6">Flagellar cap protein</fullName>
    </alternativeName>
</protein>
<dbReference type="PATRIC" id="fig|1249552.3.peg.2008"/>
<evidence type="ECO:0000256" key="8">
    <source>
        <dbReference type="SAM" id="Coils"/>
    </source>
</evidence>